<feature type="short sequence motif" description="TonB C-terminal box" evidence="10">
    <location>
        <begin position="680"/>
        <end position="697"/>
    </location>
</feature>
<dbReference type="GO" id="GO:0009279">
    <property type="term" value="C:cell outer membrane"/>
    <property type="evidence" value="ECO:0007669"/>
    <property type="project" value="UniProtKB-SubCell"/>
</dbReference>
<dbReference type="Gene3D" id="2.40.170.20">
    <property type="entry name" value="TonB-dependent receptor, beta-barrel domain"/>
    <property type="match status" value="1"/>
</dbReference>
<dbReference type="KEGG" id="ntg:NSCAC_1091"/>
<dbReference type="PROSITE" id="PS01156">
    <property type="entry name" value="TONB_DEPENDENT_REC_2"/>
    <property type="match status" value="1"/>
</dbReference>
<keyword evidence="15" id="KW-1185">Reference proteome</keyword>
<feature type="domain" description="TonB-dependent receptor-like beta-barrel" evidence="12">
    <location>
        <begin position="272"/>
        <end position="665"/>
    </location>
</feature>
<comment type="similarity">
    <text evidence="9 11">Belongs to the TonB-dependent receptor family.</text>
</comment>
<dbReference type="GO" id="GO:0015344">
    <property type="term" value="F:siderophore uptake transmembrane transporter activity"/>
    <property type="evidence" value="ECO:0007669"/>
    <property type="project" value="TreeGrafter"/>
</dbReference>
<keyword evidence="6 11" id="KW-0798">TonB box</keyword>
<keyword evidence="7 9" id="KW-0472">Membrane</keyword>
<comment type="subcellular location">
    <subcellularLocation>
        <location evidence="1 9">Cell outer membrane</location>
        <topology evidence="1 9">Multi-pass membrane protein</topology>
    </subcellularLocation>
</comment>
<keyword evidence="2 9" id="KW-0813">Transport</keyword>
<evidence type="ECO:0000256" key="5">
    <source>
        <dbReference type="ARBA" id="ARBA00022729"/>
    </source>
</evidence>
<dbReference type="PANTHER" id="PTHR30069:SF40">
    <property type="entry name" value="TONB-DEPENDENT RECEPTOR NMB0964-RELATED"/>
    <property type="match status" value="1"/>
</dbReference>
<dbReference type="InterPro" id="IPR010917">
    <property type="entry name" value="TonB_rcpt_CS"/>
</dbReference>
<dbReference type="InterPro" id="IPR036942">
    <property type="entry name" value="Beta-barrel_TonB_sf"/>
</dbReference>
<dbReference type="InterPro" id="IPR037066">
    <property type="entry name" value="Plug_dom_sf"/>
</dbReference>
<dbReference type="Gene3D" id="2.170.130.10">
    <property type="entry name" value="TonB-dependent receptor, plug domain"/>
    <property type="match status" value="1"/>
</dbReference>
<dbReference type="Proteomes" id="UP000516072">
    <property type="component" value="Chromosome"/>
</dbReference>
<dbReference type="Pfam" id="PF07715">
    <property type="entry name" value="Plug"/>
    <property type="match status" value="1"/>
</dbReference>
<evidence type="ECO:0000256" key="2">
    <source>
        <dbReference type="ARBA" id="ARBA00022448"/>
    </source>
</evidence>
<dbReference type="RefSeq" id="WP_197743819.1">
    <property type="nucleotide sequence ID" value="NZ_LR778175.1"/>
</dbReference>
<evidence type="ECO:0000256" key="3">
    <source>
        <dbReference type="ARBA" id="ARBA00022452"/>
    </source>
</evidence>
<name>A0A7G1QA53_9GAMM</name>
<evidence type="ECO:0000256" key="4">
    <source>
        <dbReference type="ARBA" id="ARBA00022692"/>
    </source>
</evidence>
<feature type="domain" description="TonB-dependent receptor plug" evidence="13">
    <location>
        <begin position="57"/>
        <end position="160"/>
    </location>
</feature>
<keyword evidence="3 9" id="KW-1134">Transmembrane beta strand</keyword>
<evidence type="ECO:0000313" key="14">
    <source>
        <dbReference type="EMBL" id="CAB1276284.1"/>
    </source>
</evidence>
<evidence type="ECO:0000313" key="15">
    <source>
        <dbReference type="Proteomes" id="UP000516072"/>
    </source>
</evidence>
<dbReference type="Pfam" id="PF00593">
    <property type="entry name" value="TonB_dep_Rec_b-barrel"/>
    <property type="match status" value="1"/>
</dbReference>
<dbReference type="GO" id="GO:0044718">
    <property type="term" value="P:siderophore transmembrane transport"/>
    <property type="evidence" value="ECO:0007669"/>
    <property type="project" value="TreeGrafter"/>
</dbReference>
<evidence type="ECO:0000256" key="7">
    <source>
        <dbReference type="ARBA" id="ARBA00023136"/>
    </source>
</evidence>
<sequence>MINRIFLIFSRFFILNSFCIFTTPIHADQKSEEINQAAKKLESITVTAPFQVDNLFDLGTSKTILEGNNLHMKAADTIGETLKQELGVSNQSFGPGVGRVMIRGQTGPRVRELFDSIGSNDASSISPDHATTVEPLLAERIEVLRGPESLLYGSGAVGGVVNVISNLIPESQFEHIFSGGVEQRYNSVSNETASVMKLEGGRDSIAFHIDGFYTKRDNMSIGGQAIDEVAAHVSDPSLPKNLENPHGILPNTFGESISGSVGASWVGNIGFAGIGANHLENNYGIPLDGTGDETTRIALQQNRYDFKSKLNNPFEFAQSLRMRLGYTDYQHTEITNGEASDFFMNRSYEGRIELTHQPLRDWNRGMIGIHAIASDFTAFDKGDGDTLIPHSQINNFGVFAVENFETDLITYQLGMRVENDSIVPENLSGFNYTPISVSGSALWKINHQSSLNLSLARAERAPQVQELLMNGYHDATRSFELGNTHLKKETFYNLDLGYEFNSNWMHAELNLFHNWAENYIFQQRNGELATEEGKICPSNVSCAPVVVTSQAAATFKGFEGKLEFPLMENQYGLVNLTLLSDYTRGQFTTGGDVPRMPPLRYGFRVDYAKDNNLSAHLQVLRANRQKYAGQFEAPTAGYILLDLGAQYRIESWQVAEFMIFAKGTNLLNQNVRNATSYLRNFAPEPGRGAEIGIRANF</sequence>
<dbReference type="EMBL" id="LR778175">
    <property type="protein sequence ID" value="CAB1276284.1"/>
    <property type="molecule type" value="Genomic_DNA"/>
</dbReference>
<keyword evidence="5" id="KW-0732">Signal</keyword>
<keyword evidence="8 9" id="KW-0998">Cell outer membrane</keyword>
<evidence type="ECO:0000256" key="11">
    <source>
        <dbReference type="RuleBase" id="RU003357"/>
    </source>
</evidence>
<dbReference type="PROSITE" id="PS52016">
    <property type="entry name" value="TONB_DEPENDENT_REC_3"/>
    <property type="match status" value="1"/>
</dbReference>
<evidence type="ECO:0000256" key="6">
    <source>
        <dbReference type="ARBA" id="ARBA00023077"/>
    </source>
</evidence>
<dbReference type="InterPro" id="IPR000531">
    <property type="entry name" value="Beta-barrel_TonB"/>
</dbReference>
<evidence type="ECO:0000256" key="10">
    <source>
        <dbReference type="PROSITE-ProRule" id="PRU10144"/>
    </source>
</evidence>
<dbReference type="SUPFAM" id="SSF56935">
    <property type="entry name" value="Porins"/>
    <property type="match status" value="1"/>
</dbReference>
<keyword evidence="14" id="KW-0675">Receptor</keyword>
<gene>
    <name evidence="14" type="ORF">NSCAC_1091</name>
</gene>
<evidence type="ECO:0000256" key="9">
    <source>
        <dbReference type="PROSITE-ProRule" id="PRU01360"/>
    </source>
</evidence>
<dbReference type="InterPro" id="IPR039426">
    <property type="entry name" value="TonB-dep_rcpt-like"/>
</dbReference>
<evidence type="ECO:0000259" key="12">
    <source>
        <dbReference type="Pfam" id="PF00593"/>
    </source>
</evidence>
<evidence type="ECO:0000256" key="8">
    <source>
        <dbReference type="ARBA" id="ARBA00023237"/>
    </source>
</evidence>
<accession>A0A7G1QA53</accession>
<evidence type="ECO:0000259" key="13">
    <source>
        <dbReference type="Pfam" id="PF07715"/>
    </source>
</evidence>
<organism evidence="14 15">
    <name type="scientific">Candidatus Nitrosacidococcus tergens</name>
    <dbReference type="NCBI Taxonomy" id="553981"/>
    <lineage>
        <taxon>Bacteria</taxon>
        <taxon>Pseudomonadati</taxon>
        <taxon>Pseudomonadota</taxon>
        <taxon>Gammaproteobacteria</taxon>
        <taxon>Chromatiales</taxon>
        <taxon>Chromatiaceae</taxon>
        <taxon>Candidatus Nitrosacidococcus</taxon>
    </lineage>
</organism>
<protein>
    <submittedName>
        <fullName evidence="14">TonB-dependent receptor</fullName>
    </submittedName>
</protein>
<reference evidence="14 15" key="1">
    <citation type="submission" date="2020-03" db="EMBL/GenBank/DDBJ databases">
        <authorList>
            <person name="Picone N."/>
        </authorList>
    </citation>
    <scope>NUCLEOTIDE SEQUENCE [LARGE SCALE GENOMIC DNA]</scope>
    <source>
        <strain evidence="14">NSCAC1</strain>
    </source>
</reference>
<dbReference type="PANTHER" id="PTHR30069">
    <property type="entry name" value="TONB-DEPENDENT OUTER MEMBRANE RECEPTOR"/>
    <property type="match status" value="1"/>
</dbReference>
<keyword evidence="4 9" id="KW-0812">Transmembrane</keyword>
<evidence type="ECO:0000256" key="1">
    <source>
        <dbReference type="ARBA" id="ARBA00004571"/>
    </source>
</evidence>
<dbReference type="AlphaFoldDB" id="A0A7G1QA53"/>
<dbReference type="InterPro" id="IPR012910">
    <property type="entry name" value="Plug_dom"/>
</dbReference>
<proteinExistence type="inferred from homology"/>